<dbReference type="InterPro" id="IPR002401">
    <property type="entry name" value="Cyt_P450_E_grp-I"/>
</dbReference>
<evidence type="ECO:0000256" key="6">
    <source>
        <dbReference type="ARBA" id="ARBA00023033"/>
    </source>
</evidence>
<evidence type="ECO:0000256" key="7">
    <source>
        <dbReference type="RuleBase" id="RU000461"/>
    </source>
</evidence>
<gene>
    <name evidence="8" type="ORF">HCN52_05630</name>
</gene>
<evidence type="ECO:0000256" key="4">
    <source>
        <dbReference type="ARBA" id="ARBA00023002"/>
    </source>
</evidence>
<dbReference type="PRINTS" id="PR00463">
    <property type="entry name" value="EP450I"/>
</dbReference>
<dbReference type="PANTHER" id="PTHR24291:SF50">
    <property type="entry name" value="BIFUNCTIONAL ALBAFLAVENONE MONOOXYGENASE_TERPENE SYNTHASE"/>
    <property type="match status" value="1"/>
</dbReference>
<dbReference type="EMBL" id="JAAVJC010000025">
    <property type="protein sequence ID" value="NJQ14432.1"/>
    <property type="molecule type" value="Genomic_DNA"/>
</dbReference>
<keyword evidence="5 7" id="KW-0408">Iron</keyword>
<dbReference type="PROSITE" id="PS00086">
    <property type="entry name" value="CYTOCHROME_P450"/>
    <property type="match status" value="1"/>
</dbReference>
<keyword evidence="9" id="KW-1185">Reference proteome</keyword>
<dbReference type="PANTHER" id="PTHR24291">
    <property type="entry name" value="CYTOCHROME P450 FAMILY 4"/>
    <property type="match status" value="1"/>
</dbReference>
<keyword evidence="6 7" id="KW-0503">Monooxygenase</keyword>
<accession>A0ABX1C5F2</accession>
<protein>
    <submittedName>
        <fullName evidence="8">Cytochrome P450</fullName>
    </submittedName>
</protein>
<dbReference type="InterPro" id="IPR036396">
    <property type="entry name" value="Cyt_P450_sf"/>
</dbReference>
<evidence type="ECO:0000256" key="2">
    <source>
        <dbReference type="ARBA" id="ARBA00022617"/>
    </source>
</evidence>
<dbReference type="InterPro" id="IPR017972">
    <property type="entry name" value="Cyt_P450_CS"/>
</dbReference>
<dbReference type="Gene3D" id="1.10.630.10">
    <property type="entry name" value="Cytochrome P450"/>
    <property type="match status" value="1"/>
</dbReference>
<dbReference type="Proteomes" id="UP000727056">
    <property type="component" value="Unassembled WGS sequence"/>
</dbReference>
<keyword evidence="2 7" id="KW-0349">Heme</keyword>
<evidence type="ECO:0000256" key="1">
    <source>
        <dbReference type="ARBA" id="ARBA00010617"/>
    </source>
</evidence>
<dbReference type="InterPro" id="IPR001128">
    <property type="entry name" value="Cyt_P450"/>
</dbReference>
<comment type="caution">
    <text evidence="8">The sequence shown here is derived from an EMBL/GenBank/DDBJ whole genome shotgun (WGS) entry which is preliminary data.</text>
</comment>
<comment type="similarity">
    <text evidence="1 7">Belongs to the cytochrome P450 family.</text>
</comment>
<dbReference type="RefSeq" id="WP_168087256.1">
    <property type="nucleotide sequence ID" value="NZ_BHZH01000016.1"/>
</dbReference>
<keyword evidence="3 7" id="KW-0479">Metal-binding</keyword>
<evidence type="ECO:0000256" key="3">
    <source>
        <dbReference type="ARBA" id="ARBA00022723"/>
    </source>
</evidence>
<dbReference type="Pfam" id="PF00067">
    <property type="entry name" value="p450"/>
    <property type="match status" value="1"/>
</dbReference>
<proteinExistence type="inferred from homology"/>
<keyword evidence="4 7" id="KW-0560">Oxidoreductase</keyword>
<dbReference type="SUPFAM" id="SSF48264">
    <property type="entry name" value="Cytochrome P450"/>
    <property type="match status" value="1"/>
</dbReference>
<evidence type="ECO:0000313" key="8">
    <source>
        <dbReference type="EMBL" id="NJQ14432.1"/>
    </source>
</evidence>
<name>A0ABX1C5F2_9ACTN</name>
<evidence type="ECO:0000313" key="9">
    <source>
        <dbReference type="Proteomes" id="UP000727056"/>
    </source>
</evidence>
<organism evidence="8 9">
    <name type="scientific">Streptomyces bohaiensis</name>
    <dbReference type="NCBI Taxonomy" id="1431344"/>
    <lineage>
        <taxon>Bacteria</taxon>
        <taxon>Bacillati</taxon>
        <taxon>Actinomycetota</taxon>
        <taxon>Actinomycetes</taxon>
        <taxon>Kitasatosporales</taxon>
        <taxon>Streptomycetaceae</taxon>
        <taxon>Streptomyces</taxon>
    </lineage>
</organism>
<evidence type="ECO:0000256" key="5">
    <source>
        <dbReference type="ARBA" id="ARBA00023004"/>
    </source>
</evidence>
<dbReference type="PRINTS" id="PR00385">
    <property type="entry name" value="P450"/>
</dbReference>
<sequence length="457" mass="51268">MSTIHPPTAPAGRPLPEIPGAPLIGHARALRRDLLGLVGHIARESPGIAGFRIAHQRAAVASSPETVREVLIERAADFDKGERQVRAITPVMGRGLLISEGDLHARQRKLILPHFTPRRIARHADAVVAEAEHALAGWSEDTEVDLLDEMNTLTMNIVSRLLFSTRIRDDRALAEAITGVFEWEMHALTRLVVLPLSVPTPRNLRARTRIDYIRGRIDAFIQERRSADDPVQDLLTVLMNARYEDGAVMDDRQLLDETLTIWGASQETSADAQTWALYLLARHPEAHARVREEVDRVLGGRPATFEDLKQLPYSLQVFKEAMRLYPPAAVMLRTAVRDTVIGGCRIARGTMIFLAIHTLHRSPDLYPEPERFDPDRFTKEREHALPRQAYLPFGTGKHVCVGSHLALMEGQLLTATMTQRLDVELLPQPPVEPLLLINLRPRDGVRARVRHRTAPAR</sequence>
<dbReference type="InterPro" id="IPR050196">
    <property type="entry name" value="Cytochrome_P450_Monoox"/>
</dbReference>
<reference evidence="8 9" key="1">
    <citation type="submission" date="2020-03" db="EMBL/GenBank/DDBJ databases">
        <title>Draft genome of Streptomyces sp. ventii, isolated from the Axial Seamount in the Pacific Ocean, and resequencing of the two type strains Streptomyces lonarensis strain NCL 716 and Streptomyces bohaiensis strain 11A07.</title>
        <authorList>
            <person name="Loughran R.M."/>
            <person name="Pfannmuller K.M."/>
            <person name="Wasson B.J."/>
            <person name="Deadmond M.C."/>
            <person name="Paddock B.E."/>
            <person name="Koyack M.J."/>
            <person name="Gallegos D.A."/>
            <person name="Mitchell E.A."/>
            <person name="Ushijima B."/>
            <person name="Saw J.H."/>
            <person name="Mcphail K.L."/>
            <person name="Videau P."/>
        </authorList>
    </citation>
    <scope>NUCLEOTIDE SEQUENCE [LARGE SCALE GENOMIC DNA]</scope>
    <source>
        <strain evidence="8 9">11A07</strain>
    </source>
</reference>